<feature type="non-terminal residue" evidence="2">
    <location>
        <position position="1"/>
    </location>
</feature>
<dbReference type="GO" id="GO:0003887">
    <property type="term" value="F:DNA-directed DNA polymerase activity"/>
    <property type="evidence" value="ECO:0007669"/>
    <property type="project" value="InterPro"/>
</dbReference>
<feature type="non-terminal residue" evidence="2">
    <location>
        <position position="198"/>
    </location>
</feature>
<reference evidence="2" key="1">
    <citation type="journal article" date="2013" name="Environ. Microbiol.">
        <title>Microbiota from the distal guts of lean and obese adolescents exhibit partial functional redundancy besides clear differences in community structure.</title>
        <authorList>
            <person name="Ferrer M."/>
            <person name="Ruiz A."/>
            <person name="Lanza F."/>
            <person name="Haange S.B."/>
            <person name="Oberbach A."/>
            <person name="Till H."/>
            <person name="Bargiela R."/>
            <person name="Campoy C."/>
            <person name="Segura M.T."/>
            <person name="Richter M."/>
            <person name="von Bergen M."/>
            <person name="Seifert J."/>
            <person name="Suarez A."/>
        </authorList>
    </citation>
    <scope>NUCLEOTIDE SEQUENCE</scope>
</reference>
<sequence length="198" mass="23650">TSQTFNGFTAEQRAADHTDVIMKLSEFPYGAHHYPQLRDAIKRIESQPILLPFKLKKQTLYRKFACLFKSEIYQDRHKNWMVKFRFDNNVIRFFYSYEKGVSHIDLNAIKQCRSASSIKLYIIMNCWGAKGFTICKTAHFQQLMHGRADYYKTWSELDRKCLVTACKDLKRLYQNHIIDQYLTYKPFFLEEGEKVKHH</sequence>
<name>K1TVL5_9ZZZZ</name>
<dbReference type="AlphaFoldDB" id="K1TVL5"/>
<evidence type="ECO:0000259" key="1">
    <source>
        <dbReference type="Pfam" id="PF01051"/>
    </source>
</evidence>
<feature type="domain" description="Initiator Rep protein WH1" evidence="1">
    <location>
        <begin position="31"/>
        <end position="123"/>
    </location>
</feature>
<comment type="caution">
    <text evidence="2">The sequence shown here is derived from an EMBL/GenBank/DDBJ whole genome shotgun (WGS) entry which is preliminary data.</text>
</comment>
<protein>
    <submittedName>
        <fullName evidence="2">Initiator RepB protein</fullName>
    </submittedName>
</protein>
<gene>
    <name evidence="2" type="ORF">LEA_07133</name>
</gene>
<accession>K1TVL5</accession>
<dbReference type="Pfam" id="PF01051">
    <property type="entry name" value="Rep3_N"/>
    <property type="match status" value="1"/>
</dbReference>
<proteinExistence type="predicted"/>
<organism evidence="2">
    <name type="scientific">human gut metagenome</name>
    <dbReference type="NCBI Taxonomy" id="408170"/>
    <lineage>
        <taxon>unclassified sequences</taxon>
        <taxon>metagenomes</taxon>
        <taxon>organismal metagenomes</taxon>
    </lineage>
</organism>
<dbReference type="GO" id="GO:0006270">
    <property type="term" value="P:DNA replication initiation"/>
    <property type="evidence" value="ECO:0007669"/>
    <property type="project" value="InterPro"/>
</dbReference>
<dbReference type="EMBL" id="AJWY01004687">
    <property type="protein sequence ID" value="EKC71684.1"/>
    <property type="molecule type" value="Genomic_DNA"/>
</dbReference>
<evidence type="ECO:0000313" key="2">
    <source>
        <dbReference type="EMBL" id="EKC71684.1"/>
    </source>
</evidence>
<dbReference type="InterPro" id="IPR000525">
    <property type="entry name" value="Initiator_Rep_WH1"/>
</dbReference>